<proteinExistence type="predicted"/>
<dbReference type="Proteomes" id="UP001201985">
    <property type="component" value="Unassembled WGS sequence"/>
</dbReference>
<evidence type="ECO:0000313" key="2">
    <source>
        <dbReference type="EMBL" id="MCI0756525.1"/>
    </source>
</evidence>
<protein>
    <submittedName>
        <fullName evidence="2">Uncharacterized protein</fullName>
    </submittedName>
</protein>
<comment type="caution">
    <text evidence="2">The sequence shown here is derived from an EMBL/GenBank/DDBJ whole genome shotgun (WGS) entry which is preliminary data.</text>
</comment>
<gene>
    <name evidence="2" type="ORF">MON41_23085</name>
</gene>
<sequence>MDVDLIICALVIPVAAIFLFENLIAKPVVEAALREAAAEQRGIRVGEGEQAVHHRPHSSEISAGLGAGSAFS</sequence>
<evidence type="ECO:0000313" key="3">
    <source>
        <dbReference type="Proteomes" id="UP001201985"/>
    </source>
</evidence>
<feature type="region of interest" description="Disordered" evidence="1">
    <location>
        <begin position="47"/>
        <end position="72"/>
    </location>
</feature>
<name>A0ABS9WCP0_9PROT</name>
<evidence type="ECO:0000256" key="1">
    <source>
        <dbReference type="SAM" id="MobiDB-lite"/>
    </source>
</evidence>
<reference evidence="2 3" key="1">
    <citation type="submission" date="2022-03" db="EMBL/GenBank/DDBJ databases">
        <title>Complete genome analysis of Roseomonas KG 17.1 : a prolific producer of plant growth promoters.</title>
        <authorList>
            <person name="Saadouli I."/>
            <person name="Najjari A."/>
            <person name="Mosbah A."/>
            <person name="Ouzari H.I."/>
        </authorList>
    </citation>
    <scope>NUCLEOTIDE SEQUENCE [LARGE SCALE GENOMIC DNA]</scope>
    <source>
        <strain evidence="2 3">KG17-1</strain>
    </source>
</reference>
<dbReference type="RefSeq" id="WP_157985737.1">
    <property type="nucleotide sequence ID" value="NZ_JALBUU010000125.1"/>
</dbReference>
<dbReference type="EMBL" id="JALBUU010000125">
    <property type="protein sequence ID" value="MCI0756525.1"/>
    <property type="molecule type" value="Genomic_DNA"/>
</dbReference>
<organism evidence="2 3">
    <name type="scientific">Teichococcus vastitatis</name>
    <dbReference type="NCBI Taxonomy" id="2307076"/>
    <lineage>
        <taxon>Bacteria</taxon>
        <taxon>Pseudomonadati</taxon>
        <taxon>Pseudomonadota</taxon>
        <taxon>Alphaproteobacteria</taxon>
        <taxon>Acetobacterales</taxon>
        <taxon>Roseomonadaceae</taxon>
        <taxon>Roseomonas</taxon>
    </lineage>
</organism>
<accession>A0ABS9WCP0</accession>
<keyword evidence="3" id="KW-1185">Reference proteome</keyword>